<accession>A0A7W0HV53</accession>
<keyword evidence="2" id="KW-1185">Reference proteome</keyword>
<organism evidence="1 2">
    <name type="scientific">Nonomuraea soli</name>
    <dbReference type="NCBI Taxonomy" id="1032476"/>
    <lineage>
        <taxon>Bacteria</taxon>
        <taxon>Bacillati</taxon>
        <taxon>Actinomycetota</taxon>
        <taxon>Actinomycetes</taxon>
        <taxon>Streptosporangiales</taxon>
        <taxon>Streptosporangiaceae</taxon>
        <taxon>Nonomuraea</taxon>
    </lineage>
</organism>
<dbReference type="EMBL" id="JACDUR010000008">
    <property type="protein sequence ID" value="MBA2896426.1"/>
    <property type="molecule type" value="Genomic_DNA"/>
</dbReference>
<sequence>MKIGKFAKTVVAGTYAAAVVAVSAVTDDVYTPNRDHQHPCWPC</sequence>
<reference evidence="1 2" key="1">
    <citation type="submission" date="2020-07" db="EMBL/GenBank/DDBJ databases">
        <title>Genomic Encyclopedia of Type Strains, Phase IV (KMG-IV): sequencing the most valuable type-strain genomes for metagenomic binning, comparative biology and taxonomic classification.</title>
        <authorList>
            <person name="Goeker M."/>
        </authorList>
    </citation>
    <scope>NUCLEOTIDE SEQUENCE [LARGE SCALE GENOMIC DNA]</scope>
    <source>
        <strain evidence="1 2">DSM 45533</strain>
    </source>
</reference>
<protein>
    <submittedName>
        <fullName evidence="1">Uncharacterized protein</fullName>
    </submittedName>
</protein>
<gene>
    <name evidence="1" type="ORF">HNR30_007817</name>
</gene>
<proteinExistence type="predicted"/>
<name>A0A7W0HV53_9ACTN</name>
<dbReference type="RefSeq" id="WP_281389927.1">
    <property type="nucleotide sequence ID" value="NZ_BAABAM010000007.1"/>
</dbReference>
<comment type="caution">
    <text evidence="1">The sequence shown here is derived from an EMBL/GenBank/DDBJ whole genome shotgun (WGS) entry which is preliminary data.</text>
</comment>
<evidence type="ECO:0000313" key="2">
    <source>
        <dbReference type="Proteomes" id="UP000530928"/>
    </source>
</evidence>
<dbReference type="Proteomes" id="UP000530928">
    <property type="component" value="Unassembled WGS sequence"/>
</dbReference>
<dbReference type="AlphaFoldDB" id="A0A7W0HV53"/>
<evidence type="ECO:0000313" key="1">
    <source>
        <dbReference type="EMBL" id="MBA2896426.1"/>
    </source>
</evidence>